<dbReference type="Proteomes" id="UP000177798">
    <property type="component" value="Chromosome 10"/>
</dbReference>
<gene>
    <name evidence="1" type="ORF">sscle_10g076960</name>
</gene>
<dbReference type="Gene3D" id="3.20.20.140">
    <property type="entry name" value="Metal-dependent hydrolases"/>
    <property type="match status" value="1"/>
</dbReference>
<dbReference type="InterPro" id="IPR032466">
    <property type="entry name" value="Metal_Hydrolase"/>
</dbReference>
<reference evidence="2" key="1">
    <citation type="journal article" date="2017" name="Genome Biol. Evol.">
        <title>The complete genome sequence of the phytopathogenic fungus Sclerotinia sclerotiorum reveals insights into the genome architecture of broad host range pathogens.</title>
        <authorList>
            <person name="Derbyshire M."/>
            <person name="Denton-Giles M."/>
            <person name="Hegedus D."/>
            <person name="Seifbarghy S."/>
            <person name="Rollins J."/>
            <person name="van Kan J."/>
            <person name="Seidl M.F."/>
            <person name="Faino L."/>
            <person name="Mbengue M."/>
            <person name="Navaud O."/>
            <person name="Raffaele S."/>
            <person name="Hammond-Kosack K."/>
            <person name="Heard S."/>
            <person name="Oliver R."/>
        </authorList>
    </citation>
    <scope>NUCLEOTIDE SEQUENCE [LARGE SCALE GENOMIC DNA]</scope>
    <source>
        <strain evidence="2">ATCC 18683 / 1980 / Ss-1</strain>
    </source>
</reference>
<dbReference type="RefSeq" id="XP_001590661.1">
    <property type="nucleotide sequence ID" value="XM_001590611.1"/>
</dbReference>
<organism evidence="1 2">
    <name type="scientific">Sclerotinia sclerotiorum (strain ATCC 18683 / 1980 / Ss-1)</name>
    <name type="common">White mold</name>
    <name type="synonym">Whetzelinia sclerotiorum</name>
    <dbReference type="NCBI Taxonomy" id="665079"/>
    <lineage>
        <taxon>Eukaryota</taxon>
        <taxon>Fungi</taxon>
        <taxon>Dikarya</taxon>
        <taxon>Ascomycota</taxon>
        <taxon>Pezizomycotina</taxon>
        <taxon>Leotiomycetes</taxon>
        <taxon>Helotiales</taxon>
        <taxon>Sclerotiniaceae</taxon>
        <taxon>Sclerotinia</taxon>
    </lineage>
</organism>
<protein>
    <submittedName>
        <fullName evidence="1">Uncharacterized protein</fullName>
    </submittedName>
</protein>
<dbReference type="OrthoDB" id="194468at2759"/>
<name>A0A1D9QD97_SCLS1</name>
<dbReference type="VEuPathDB" id="FungiDB:sscle_10g076960"/>
<proteinExistence type="predicted"/>
<dbReference type="KEGG" id="ssl:SS1G_08401"/>
<accession>A0A1D9QD97</accession>
<dbReference type="EMBL" id="CP017823">
    <property type="protein sequence ID" value="APA12926.1"/>
    <property type="molecule type" value="Genomic_DNA"/>
</dbReference>
<evidence type="ECO:0000313" key="2">
    <source>
        <dbReference type="Proteomes" id="UP000177798"/>
    </source>
</evidence>
<dbReference type="AlphaFoldDB" id="A0A1D9QD97"/>
<dbReference type="SUPFAM" id="SSF51556">
    <property type="entry name" value="Metallo-dependent hydrolases"/>
    <property type="match status" value="1"/>
</dbReference>
<evidence type="ECO:0000313" key="1">
    <source>
        <dbReference type="EMBL" id="APA12926.1"/>
    </source>
</evidence>
<sequence length="114" mass="12457">MSGLRDAHEYLTWNGGELNALGELGIAEHALLTAQNMKSYLDSGYTMCFGAASANDRLDVVIRDMINASDIPGPRYLANDMEIAKRDGDLVPGITAYGLFFTLRICLADFIIQP</sequence>